<evidence type="ECO:0000256" key="20">
    <source>
        <dbReference type="SAM" id="SignalP"/>
    </source>
</evidence>
<evidence type="ECO:0000256" key="3">
    <source>
        <dbReference type="ARBA" id="ARBA00004300"/>
    </source>
</evidence>
<evidence type="ECO:0000256" key="6">
    <source>
        <dbReference type="ARBA" id="ARBA00022618"/>
    </source>
</evidence>
<keyword evidence="8 20" id="KW-0732">Signal</keyword>
<comment type="similarity">
    <text evidence="16">Belongs to the JTB family.</text>
</comment>
<dbReference type="PANTHER" id="PTHR13041">
    <property type="entry name" value="JTB PROTEIN-RELATED"/>
    <property type="match status" value="1"/>
</dbReference>
<evidence type="ECO:0000256" key="17">
    <source>
        <dbReference type="ARBA" id="ARBA00063184"/>
    </source>
</evidence>
<keyword evidence="12 19" id="KW-0472">Membrane</keyword>
<dbReference type="PANTHER" id="PTHR13041:SF3">
    <property type="entry name" value="PROTEIN JTB"/>
    <property type="match status" value="1"/>
</dbReference>
<evidence type="ECO:0000256" key="10">
    <source>
        <dbReference type="ARBA" id="ARBA00022989"/>
    </source>
</evidence>
<organism evidence="21 22">
    <name type="scientific">Hymenochirus boettgeri</name>
    <name type="common">Congo dwarf clawed frog</name>
    <dbReference type="NCBI Taxonomy" id="247094"/>
    <lineage>
        <taxon>Eukaryota</taxon>
        <taxon>Metazoa</taxon>
        <taxon>Chordata</taxon>
        <taxon>Craniata</taxon>
        <taxon>Vertebrata</taxon>
        <taxon>Euteleostomi</taxon>
        <taxon>Amphibia</taxon>
        <taxon>Batrachia</taxon>
        <taxon>Anura</taxon>
        <taxon>Pipoidea</taxon>
        <taxon>Pipidae</taxon>
        <taxon>Pipinae</taxon>
        <taxon>Hymenochirus</taxon>
    </lineage>
</organism>
<evidence type="ECO:0000313" key="22">
    <source>
        <dbReference type="Proteomes" id="UP000812440"/>
    </source>
</evidence>
<evidence type="ECO:0000256" key="13">
    <source>
        <dbReference type="ARBA" id="ARBA00023212"/>
    </source>
</evidence>
<dbReference type="OrthoDB" id="5971907at2759"/>
<dbReference type="GO" id="GO:0005813">
    <property type="term" value="C:centrosome"/>
    <property type="evidence" value="ECO:0007669"/>
    <property type="project" value="UniProtKB-SubCell"/>
</dbReference>
<feature type="signal peptide" evidence="20">
    <location>
        <begin position="1"/>
        <end position="24"/>
    </location>
</feature>
<evidence type="ECO:0000256" key="5">
    <source>
        <dbReference type="ARBA" id="ARBA00022490"/>
    </source>
</evidence>
<dbReference type="AlphaFoldDB" id="A0A8T2IP24"/>
<evidence type="ECO:0000256" key="11">
    <source>
        <dbReference type="ARBA" id="ARBA00023128"/>
    </source>
</evidence>
<keyword evidence="10 19" id="KW-1133">Transmembrane helix</keyword>
<evidence type="ECO:0000256" key="14">
    <source>
        <dbReference type="ARBA" id="ARBA00023306"/>
    </source>
</evidence>
<keyword evidence="7 19" id="KW-0812">Transmembrane</keyword>
<evidence type="ECO:0000256" key="15">
    <source>
        <dbReference type="ARBA" id="ARBA00058368"/>
    </source>
</evidence>
<evidence type="ECO:0000313" key="21">
    <source>
        <dbReference type="EMBL" id="KAG8431886.1"/>
    </source>
</evidence>
<keyword evidence="22" id="KW-1185">Reference proteome</keyword>
<evidence type="ECO:0000256" key="4">
    <source>
        <dbReference type="ARBA" id="ARBA00004479"/>
    </source>
</evidence>
<dbReference type="GO" id="GO:0005739">
    <property type="term" value="C:mitochondrion"/>
    <property type="evidence" value="ECO:0007669"/>
    <property type="project" value="UniProtKB-SubCell"/>
</dbReference>
<dbReference type="GO" id="GO:0030496">
    <property type="term" value="C:midbody"/>
    <property type="evidence" value="ECO:0007669"/>
    <property type="project" value="TreeGrafter"/>
</dbReference>
<feature type="transmembrane region" description="Helical" evidence="19">
    <location>
        <begin position="99"/>
        <end position="119"/>
    </location>
</feature>
<dbReference type="GO" id="GO:0016020">
    <property type="term" value="C:membrane"/>
    <property type="evidence" value="ECO:0007669"/>
    <property type="project" value="UniProtKB-SubCell"/>
</dbReference>
<evidence type="ECO:0000256" key="18">
    <source>
        <dbReference type="ARBA" id="ARBA00068227"/>
    </source>
</evidence>
<evidence type="ECO:0000256" key="19">
    <source>
        <dbReference type="SAM" id="Phobius"/>
    </source>
</evidence>
<keyword evidence="6" id="KW-0132">Cell division</keyword>
<dbReference type="Gene3D" id="3.30.720.220">
    <property type="match status" value="1"/>
</dbReference>
<evidence type="ECO:0000256" key="16">
    <source>
        <dbReference type="ARBA" id="ARBA00060886"/>
    </source>
</evidence>
<reference evidence="21" key="1">
    <citation type="thesis" date="2020" institute="ProQuest LLC" country="789 East Eisenhower Parkway, Ann Arbor, MI, USA">
        <title>Comparative Genomics and Chromosome Evolution.</title>
        <authorList>
            <person name="Mudd A.B."/>
        </authorList>
    </citation>
    <scope>NUCLEOTIDE SEQUENCE</scope>
    <source>
        <strain evidence="21">Female2</strain>
        <tissue evidence="21">Blood</tissue>
    </source>
</reference>
<evidence type="ECO:0000256" key="8">
    <source>
        <dbReference type="ARBA" id="ARBA00022729"/>
    </source>
</evidence>
<comment type="function">
    <text evidence="15">Required for normal cytokinesis during mitosis. Plays a role in the regulation of cell proliferation. May be a component of the chromosomal passenger complex (CPC), a complex that acts as a key regulator of mitosis. The CPC complex has essential functions at the centromere in ensuring correct chromosome alignment and segregation and is required for chromatin-induced microtubule stabilization and spindle assembly. Increases AURKB activity. Inhibits apoptosis induced by TGFB1. Overexpression induces swelling of mitochondria and reduces mitochondrial membrane potential.</text>
</comment>
<evidence type="ECO:0000256" key="12">
    <source>
        <dbReference type="ARBA" id="ARBA00023136"/>
    </source>
</evidence>
<keyword evidence="14" id="KW-0131">Cell cycle</keyword>
<accession>A0A8T2IP24</accession>
<dbReference type="EMBL" id="JAACNH010000051">
    <property type="protein sequence ID" value="KAG8431886.1"/>
    <property type="molecule type" value="Genomic_DNA"/>
</dbReference>
<evidence type="ECO:0000256" key="7">
    <source>
        <dbReference type="ARBA" id="ARBA00022692"/>
    </source>
</evidence>
<name>A0A8T2IP24_9PIPI</name>
<proteinExistence type="inferred from homology"/>
<dbReference type="Pfam" id="PF05439">
    <property type="entry name" value="JTB"/>
    <property type="match status" value="1"/>
</dbReference>
<dbReference type="InterPro" id="IPR008657">
    <property type="entry name" value="JTB"/>
</dbReference>
<dbReference type="Proteomes" id="UP000812440">
    <property type="component" value="Unassembled WGS sequence"/>
</dbReference>
<keyword evidence="11" id="KW-0496">Mitochondrion</keyword>
<comment type="subcellular location">
    <subcellularLocation>
        <location evidence="3">Cytoplasm</location>
        <location evidence="3">Cytoskeleton</location>
        <location evidence="3">Microtubule organizing center</location>
        <location evidence="3">Centrosome</location>
    </subcellularLocation>
    <subcellularLocation>
        <location evidence="2">Cytoplasm</location>
        <location evidence="2">Cytoskeleton</location>
        <location evidence="2">Spindle</location>
    </subcellularLocation>
    <subcellularLocation>
        <location evidence="4">Membrane</location>
        <topology evidence="4">Single-pass type I membrane protein</topology>
    </subcellularLocation>
    <subcellularLocation>
        <location evidence="1">Mitochondrion</location>
    </subcellularLocation>
</comment>
<feature type="chain" id="PRO_5035883304" description="Protein JTB" evidence="20">
    <location>
        <begin position="25"/>
        <end position="140"/>
    </location>
</feature>
<evidence type="ECO:0000256" key="1">
    <source>
        <dbReference type="ARBA" id="ARBA00004173"/>
    </source>
</evidence>
<dbReference type="GO" id="GO:0005819">
    <property type="term" value="C:spindle"/>
    <property type="evidence" value="ECO:0007669"/>
    <property type="project" value="UniProtKB-SubCell"/>
</dbReference>
<protein>
    <recommendedName>
        <fullName evidence="18">Protein JTB</fullName>
    </recommendedName>
</protein>
<evidence type="ECO:0000256" key="9">
    <source>
        <dbReference type="ARBA" id="ARBA00022776"/>
    </source>
</evidence>
<evidence type="ECO:0000256" key="2">
    <source>
        <dbReference type="ARBA" id="ARBA00004186"/>
    </source>
</evidence>
<dbReference type="FunFam" id="3.30.720.220:FF:000001">
    <property type="entry name" value="Jumping translocation breakpoint"/>
    <property type="match status" value="1"/>
</dbReference>
<gene>
    <name evidence="21" type="ORF">GDO86_019574</name>
</gene>
<keyword evidence="13" id="KW-0206">Cytoskeleton</keyword>
<sequence>MRSAGWCVGFGVVLFAAIRYMCRAETSISEENSNQEILSTQCWMAEEFVISKECYGCNEFESKRILECKDTGFIEQVNCAISKKADYKSCRSVEMEKQVFWEFVGCMMGAAVIFSLLVIHRQRTLDLRALEKVRKQIESI</sequence>
<dbReference type="GO" id="GO:0000281">
    <property type="term" value="P:mitotic cytokinesis"/>
    <property type="evidence" value="ECO:0007669"/>
    <property type="project" value="TreeGrafter"/>
</dbReference>
<keyword evidence="5" id="KW-0963">Cytoplasm</keyword>
<comment type="subunit">
    <text evidence="17">Interacts with AURKA, AURKB, BIRC5 and INCENP. May be a component of the CPC at least composed of BIRC5/survivin, CDCA8/borealin, INCENP and AURKB/Aurora-B.</text>
</comment>
<keyword evidence="9" id="KW-0498">Mitosis</keyword>
<comment type="caution">
    <text evidence="21">The sequence shown here is derived from an EMBL/GenBank/DDBJ whole genome shotgun (WGS) entry which is preliminary data.</text>
</comment>